<evidence type="ECO:0000313" key="8">
    <source>
        <dbReference type="RefSeq" id="XP_013178005.1"/>
    </source>
</evidence>
<keyword evidence="6" id="KW-0539">Nucleus</keyword>
<evidence type="ECO:0000256" key="2">
    <source>
        <dbReference type="ARBA" id="ARBA00004123"/>
    </source>
</evidence>
<dbReference type="Proteomes" id="UP000694872">
    <property type="component" value="Unplaced"/>
</dbReference>
<name>A0AAJ7EHX7_PAPXU</name>
<dbReference type="AlphaFoldDB" id="A0AAJ7EHX7"/>
<dbReference type="GO" id="GO:0046872">
    <property type="term" value="F:metal ion binding"/>
    <property type="evidence" value="ECO:0007669"/>
    <property type="project" value="UniProtKB-KW"/>
</dbReference>
<dbReference type="Pfam" id="PF13621">
    <property type="entry name" value="Cupin_8"/>
    <property type="match status" value="1"/>
</dbReference>
<dbReference type="PANTHER" id="PTHR12461:SF106">
    <property type="entry name" value="BIFUNCTIONAL PEPTIDASE AND ARGINYL-HYDROXYLASE JMJD5"/>
    <property type="match status" value="1"/>
</dbReference>
<dbReference type="CTD" id="38097"/>
<dbReference type="PROSITE" id="PS51184">
    <property type="entry name" value="JMJC"/>
    <property type="match status" value="1"/>
</dbReference>
<dbReference type="KEGG" id="pxu:106125375"/>
<evidence type="ECO:0000259" key="7">
    <source>
        <dbReference type="PROSITE" id="PS51184"/>
    </source>
</evidence>
<dbReference type="InterPro" id="IPR003347">
    <property type="entry name" value="JmjC_dom"/>
</dbReference>
<feature type="domain" description="JmjC" evidence="7">
    <location>
        <begin position="251"/>
        <end position="395"/>
    </location>
</feature>
<dbReference type="PANTHER" id="PTHR12461">
    <property type="entry name" value="HYPOXIA-INDUCIBLE FACTOR 1 ALPHA INHIBITOR-RELATED"/>
    <property type="match status" value="1"/>
</dbReference>
<accession>A0AAJ7EHX7</accession>
<sequence length="395" mass="46235">MGEMFNRLVQFQSQILVEIQETSDLSFSCLLLTKYVRNINSLDSVSLLKIQAILDYMHELINAGNWKDVKLSWRKTITVASYLKLIVLHKSSTELTEDLLQELFKIIDHGILFGCPLKNESMLLQKCAEIINTFRPHVNKIENVCNEVKDVDIQSSYNSLYKIDILNCPSMETFFRDYILQERPAVLENCINHWPALEKWKDQNYFIKLAGLRTVAIELGSDYTKSEWTQKLMTLEEFIKNYMFKTDGPVAYLAQYQLFDHIPELKLDITEPEYCCFSDTNEPVDIMAWYGPKGTLSPLHYDTKRNLLAQVIGKKHIFLFSPKDTDYLYPHDSQLLHNTAQVDPRKPDLEKYPEYKEAKPYYCTLSPGQMLFIPPKWWHCVESLSISFSVSFWWQ</sequence>
<dbReference type="SUPFAM" id="SSF51197">
    <property type="entry name" value="Clavaminate synthase-like"/>
    <property type="match status" value="1"/>
</dbReference>
<evidence type="ECO:0000256" key="6">
    <source>
        <dbReference type="ARBA" id="ARBA00023242"/>
    </source>
</evidence>
<evidence type="ECO:0000256" key="3">
    <source>
        <dbReference type="ARBA" id="ARBA00022723"/>
    </source>
</evidence>
<dbReference type="SMART" id="SM00558">
    <property type="entry name" value="JmjC"/>
    <property type="match status" value="1"/>
</dbReference>
<keyword evidence="4" id="KW-0560">Oxidoreductase</keyword>
<dbReference type="GO" id="GO:0005634">
    <property type="term" value="C:nucleus"/>
    <property type="evidence" value="ECO:0007669"/>
    <property type="project" value="UniProtKB-SubCell"/>
</dbReference>
<dbReference type="GO" id="GO:0051864">
    <property type="term" value="F:histone H3K36 demethylase activity"/>
    <property type="evidence" value="ECO:0007669"/>
    <property type="project" value="TreeGrafter"/>
</dbReference>
<evidence type="ECO:0000256" key="5">
    <source>
        <dbReference type="ARBA" id="ARBA00023004"/>
    </source>
</evidence>
<keyword evidence="5" id="KW-0408">Iron</keyword>
<comment type="cofactor">
    <cofactor evidence="1">
        <name>Fe(2+)</name>
        <dbReference type="ChEBI" id="CHEBI:29033"/>
    </cofactor>
</comment>
<comment type="subcellular location">
    <subcellularLocation>
        <location evidence="2">Nucleus</location>
    </subcellularLocation>
</comment>
<organism evidence="8">
    <name type="scientific">Papilio xuthus</name>
    <name type="common">Asian swallowtail butterfly</name>
    <dbReference type="NCBI Taxonomy" id="66420"/>
    <lineage>
        <taxon>Eukaryota</taxon>
        <taxon>Metazoa</taxon>
        <taxon>Ecdysozoa</taxon>
        <taxon>Arthropoda</taxon>
        <taxon>Hexapoda</taxon>
        <taxon>Insecta</taxon>
        <taxon>Pterygota</taxon>
        <taxon>Neoptera</taxon>
        <taxon>Endopterygota</taxon>
        <taxon>Lepidoptera</taxon>
        <taxon>Glossata</taxon>
        <taxon>Ditrysia</taxon>
        <taxon>Papilionoidea</taxon>
        <taxon>Papilionidae</taxon>
        <taxon>Papilioninae</taxon>
        <taxon>Papilio</taxon>
    </lineage>
</organism>
<evidence type="ECO:0000256" key="4">
    <source>
        <dbReference type="ARBA" id="ARBA00023002"/>
    </source>
</evidence>
<dbReference type="InterPro" id="IPR041667">
    <property type="entry name" value="Cupin_8"/>
</dbReference>
<proteinExistence type="predicted"/>
<gene>
    <name evidence="8" type="primary">LOC106125375</name>
</gene>
<dbReference type="Gene3D" id="2.60.120.650">
    <property type="entry name" value="Cupin"/>
    <property type="match status" value="1"/>
</dbReference>
<dbReference type="RefSeq" id="XP_013178005.1">
    <property type="nucleotide sequence ID" value="XM_013322551.1"/>
</dbReference>
<keyword evidence="3" id="KW-0479">Metal-binding</keyword>
<protein>
    <submittedName>
        <fullName evidence="8">Lysine-specific demethylase 8</fullName>
    </submittedName>
</protein>
<evidence type="ECO:0000256" key="1">
    <source>
        <dbReference type="ARBA" id="ARBA00001954"/>
    </source>
</evidence>
<reference evidence="8" key="1">
    <citation type="submission" date="2025-08" db="UniProtKB">
        <authorList>
            <consortium name="RefSeq"/>
        </authorList>
    </citation>
    <scope>IDENTIFICATION</scope>
</reference>
<dbReference type="GeneID" id="106125375"/>